<protein>
    <recommendedName>
        <fullName evidence="3">Tetratricopeptide repeat protein</fullName>
    </recommendedName>
</protein>
<name>A0ABZ0WST4_9BURK</name>
<dbReference type="RefSeq" id="WP_157977899.1">
    <property type="nucleotide sequence ID" value="NZ_CP139965.1"/>
</dbReference>
<gene>
    <name evidence="1" type="ORF">U0042_11685</name>
</gene>
<evidence type="ECO:0000313" key="1">
    <source>
        <dbReference type="EMBL" id="WQD80281.1"/>
    </source>
</evidence>
<dbReference type="Gene3D" id="1.25.40.10">
    <property type="entry name" value="Tetratricopeptide repeat domain"/>
    <property type="match status" value="1"/>
</dbReference>
<organism evidence="1 2">
    <name type="scientific">Paraburkholderia kururiensis</name>
    <dbReference type="NCBI Taxonomy" id="984307"/>
    <lineage>
        <taxon>Bacteria</taxon>
        <taxon>Pseudomonadati</taxon>
        <taxon>Pseudomonadota</taxon>
        <taxon>Betaproteobacteria</taxon>
        <taxon>Burkholderiales</taxon>
        <taxon>Burkholderiaceae</taxon>
        <taxon>Paraburkholderia</taxon>
    </lineage>
</organism>
<dbReference type="InterPro" id="IPR011990">
    <property type="entry name" value="TPR-like_helical_dom_sf"/>
</dbReference>
<reference evidence="1 2" key="1">
    <citation type="submission" date="2023-12" db="EMBL/GenBank/DDBJ databases">
        <title>Genome sequencing and assembly of bacterial species from a model synthetic community.</title>
        <authorList>
            <person name="Hogle S.L."/>
        </authorList>
    </citation>
    <scope>NUCLEOTIDE SEQUENCE [LARGE SCALE GENOMIC DNA]</scope>
    <source>
        <strain evidence="1 2">HAMBI 2494</strain>
    </source>
</reference>
<accession>A0ABZ0WST4</accession>
<keyword evidence="2" id="KW-1185">Reference proteome</keyword>
<evidence type="ECO:0008006" key="3">
    <source>
        <dbReference type="Google" id="ProtNLM"/>
    </source>
</evidence>
<dbReference type="EMBL" id="CP139965">
    <property type="protein sequence ID" value="WQD80281.1"/>
    <property type="molecule type" value="Genomic_DNA"/>
</dbReference>
<dbReference type="SUPFAM" id="SSF48452">
    <property type="entry name" value="TPR-like"/>
    <property type="match status" value="1"/>
</dbReference>
<sequence length="246" mass="27643">MSEIIDLAIRRDGNLLTLKRIEREMQTLLGKHVGEPEIYWLVLAFTAFLQSDNEECIRRLQAALKLAPHDVTILGNAGSILANIGEPRRAADIGGRLAEVANDVNQFRSGAQLLGMALRFEEAAEIMEKHGLSQDSIALSTRRLVEVAHSRRVPAETRLRLLESAIAVVRARGFPIRQAALRHYPDDSLRYELFIDADAETCGEINFEIAEALVEQFEDCYPELVTFACRPLTSYTFQDTYVEVAR</sequence>
<dbReference type="Proteomes" id="UP001325479">
    <property type="component" value="Chromosome"/>
</dbReference>
<proteinExistence type="predicted"/>
<evidence type="ECO:0000313" key="2">
    <source>
        <dbReference type="Proteomes" id="UP001325479"/>
    </source>
</evidence>